<protein>
    <submittedName>
        <fullName evidence="2">Uncharacterized protein</fullName>
    </submittedName>
</protein>
<sequence length="134" mass="13485">MYRILGSAAAGAFALALAAPAAAAVADPQTAYTMHLSKSAVTIQAGGRASNFVTFTVIPKLEDTRVNLTATGLPDGVTARFFPAKPFLAATSILSLNSTSSALAGTFTVTVSAITISSDPIGDTETFSLTVTGG</sequence>
<dbReference type="EMBL" id="AP023356">
    <property type="protein sequence ID" value="BCJ47916.1"/>
    <property type="molecule type" value="Genomic_DNA"/>
</dbReference>
<evidence type="ECO:0000313" key="3">
    <source>
        <dbReference type="Proteomes" id="UP000676967"/>
    </source>
</evidence>
<gene>
    <name evidence="2" type="ORF">Aiant_85730</name>
</gene>
<dbReference type="RefSeq" id="WP_189330263.1">
    <property type="nucleotide sequence ID" value="NZ_AP023356.1"/>
</dbReference>
<proteinExistence type="predicted"/>
<dbReference type="Proteomes" id="UP000676967">
    <property type="component" value="Chromosome"/>
</dbReference>
<feature type="chain" id="PRO_5045982030" evidence="1">
    <location>
        <begin position="24"/>
        <end position="134"/>
    </location>
</feature>
<feature type="signal peptide" evidence="1">
    <location>
        <begin position="1"/>
        <end position="23"/>
    </location>
</feature>
<organism evidence="2 3">
    <name type="scientific">Actinoplanes ianthinogenes</name>
    <dbReference type="NCBI Taxonomy" id="122358"/>
    <lineage>
        <taxon>Bacteria</taxon>
        <taxon>Bacillati</taxon>
        <taxon>Actinomycetota</taxon>
        <taxon>Actinomycetes</taxon>
        <taxon>Micromonosporales</taxon>
        <taxon>Micromonosporaceae</taxon>
        <taxon>Actinoplanes</taxon>
    </lineage>
</organism>
<keyword evidence="3" id="KW-1185">Reference proteome</keyword>
<evidence type="ECO:0000313" key="2">
    <source>
        <dbReference type="EMBL" id="BCJ47916.1"/>
    </source>
</evidence>
<reference evidence="2 3" key="1">
    <citation type="submission" date="2020-08" db="EMBL/GenBank/DDBJ databases">
        <title>Whole genome shotgun sequence of Actinoplanes ianthinogenes NBRC 13996.</title>
        <authorList>
            <person name="Komaki H."/>
            <person name="Tamura T."/>
        </authorList>
    </citation>
    <scope>NUCLEOTIDE SEQUENCE [LARGE SCALE GENOMIC DNA]</scope>
    <source>
        <strain evidence="2 3">NBRC 13996</strain>
    </source>
</reference>
<evidence type="ECO:0000256" key="1">
    <source>
        <dbReference type="SAM" id="SignalP"/>
    </source>
</evidence>
<keyword evidence="1" id="KW-0732">Signal</keyword>
<accession>A0ABM7M8F0</accession>
<name>A0ABM7M8F0_9ACTN</name>